<feature type="non-terminal residue" evidence="1">
    <location>
        <position position="195"/>
    </location>
</feature>
<comment type="caution">
    <text evidence="1">The sequence shown here is derived from an EMBL/GenBank/DDBJ whole genome shotgun (WGS) entry which is preliminary data.</text>
</comment>
<name>A0AA38L265_9AGAR</name>
<sequence length="195" mass="21863">WAIAANTDAFHAAHIDTGGLLTHIAPMTGIKGWGIAEPVDRSHLGSIDAFGQDYDIDLSNSQGWNLHSILLRPGDWFIMRPCTPHFALTLEDCICLGGHDYCSQTFPDSAFGLFHTFTQSGWLTNTTHLEAIESQQRIIAHYHQGIVKYQTGYEELLSSHVILHLPNFNIADDVIGFLYLHNVIQLGSILDFRRY</sequence>
<reference evidence="1" key="1">
    <citation type="submission" date="2022-08" db="EMBL/GenBank/DDBJ databases">
        <authorList>
            <consortium name="DOE Joint Genome Institute"/>
            <person name="Min B."/>
            <person name="Riley R."/>
            <person name="Sierra-Patev S."/>
            <person name="Naranjo-Ortiz M."/>
            <person name="Looney B."/>
            <person name="Konkel Z."/>
            <person name="Slot J.C."/>
            <person name="Sakamoto Y."/>
            <person name="Steenwyk J.L."/>
            <person name="Rokas A."/>
            <person name="Carro J."/>
            <person name="Camarero S."/>
            <person name="Ferreira P."/>
            <person name="Molpeceres G."/>
            <person name="Ruiz-Duenas F.J."/>
            <person name="Serrano A."/>
            <person name="Henrissat B."/>
            <person name="Drula E."/>
            <person name="Hughes K.W."/>
            <person name="Mata J.L."/>
            <person name="Ishikawa N.K."/>
            <person name="Vargas-Isla R."/>
            <person name="Ushijima S."/>
            <person name="Smith C.A."/>
            <person name="Ahrendt S."/>
            <person name="Andreopoulos W."/>
            <person name="He G."/>
            <person name="Labutti K."/>
            <person name="Lipzen A."/>
            <person name="Ng V."/>
            <person name="Sandor L."/>
            <person name="Barry K."/>
            <person name="Martinez A.T."/>
            <person name="Xiao Y."/>
            <person name="Gibbons J.G."/>
            <person name="Terashima K."/>
            <person name="Hibbett D.S."/>
            <person name="Grigoriev I.V."/>
        </authorList>
    </citation>
    <scope>NUCLEOTIDE SEQUENCE</scope>
    <source>
        <strain evidence="1">TFB10291</strain>
    </source>
</reference>
<accession>A0AA38L265</accession>
<keyword evidence="2" id="KW-1185">Reference proteome</keyword>
<gene>
    <name evidence="1" type="ORF">GGU10DRAFT_250144</name>
</gene>
<organism evidence="1 2">
    <name type="scientific">Lentinula aff. detonsa</name>
    <dbReference type="NCBI Taxonomy" id="2804958"/>
    <lineage>
        <taxon>Eukaryota</taxon>
        <taxon>Fungi</taxon>
        <taxon>Dikarya</taxon>
        <taxon>Basidiomycota</taxon>
        <taxon>Agaricomycotina</taxon>
        <taxon>Agaricomycetes</taxon>
        <taxon>Agaricomycetidae</taxon>
        <taxon>Agaricales</taxon>
        <taxon>Marasmiineae</taxon>
        <taxon>Omphalotaceae</taxon>
        <taxon>Lentinula</taxon>
    </lineage>
</organism>
<protein>
    <recommendedName>
        <fullName evidence="3">JmjC domain-containing protein</fullName>
    </recommendedName>
</protein>
<dbReference type="SUPFAM" id="SSF51197">
    <property type="entry name" value="Clavaminate synthase-like"/>
    <property type="match status" value="1"/>
</dbReference>
<evidence type="ECO:0000313" key="1">
    <source>
        <dbReference type="EMBL" id="KAJ3779575.1"/>
    </source>
</evidence>
<dbReference type="Proteomes" id="UP001163798">
    <property type="component" value="Unassembled WGS sequence"/>
</dbReference>
<dbReference type="EMBL" id="MU794610">
    <property type="protein sequence ID" value="KAJ3779575.1"/>
    <property type="molecule type" value="Genomic_DNA"/>
</dbReference>
<dbReference type="AlphaFoldDB" id="A0AA38L265"/>
<evidence type="ECO:0008006" key="3">
    <source>
        <dbReference type="Google" id="ProtNLM"/>
    </source>
</evidence>
<evidence type="ECO:0000313" key="2">
    <source>
        <dbReference type="Proteomes" id="UP001163798"/>
    </source>
</evidence>
<feature type="non-terminal residue" evidence="1">
    <location>
        <position position="1"/>
    </location>
</feature>
<proteinExistence type="predicted"/>